<gene>
    <name evidence="2" type="ORF">Z968_11240</name>
</gene>
<feature type="transmembrane region" description="Helical" evidence="1">
    <location>
        <begin position="136"/>
        <end position="154"/>
    </location>
</feature>
<comment type="caution">
    <text evidence="2">The sequence shown here is derived from an EMBL/GenBank/DDBJ whole genome shotgun (WGS) entry which is preliminary data.</text>
</comment>
<dbReference type="AlphaFoldDB" id="A0A0A0I4S8"/>
<sequence length="169" mass="19662">MKNIKNNKDKFLAVIIFIINLIPYCILSEGFISLIILLIGAIYIFKRKFKIFIDGYILILTLTSIIGIISLKQSRNIILSIEGISIYLCGIIFYYIFYNLKDKKEYVYDLFVHSFTIGVLVFTIIQGIFMKKRVDGNIGYANTYGILIIVALYINRIRQNDKFKVLIEY</sequence>
<name>A0A0A0I4S8_CLONO</name>
<dbReference type="EMBL" id="JENJ01000064">
    <property type="protein sequence ID" value="KGM94680.1"/>
    <property type="molecule type" value="Genomic_DNA"/>
</dbReference>
<reference evidence="2 3" key="1">
    <citation type="submission" date="2014-01" db="EMBL/GenBank/DDBJ databases">
        <title>Plasmidome dynamics in the species complex Clostridium novyi sensu lato converts strains of independent lineages into distinctly different pathogens.</title>
        <authorList>
            <person name="Skarin H."/>
            <person name="Segerman B."/>
        </authorList>
    </citation>
    <scope>NUCLEOTIDE SEQUENCE [LARGE SCALE GENOMIC DNA]</scope>
    <source>
        <strain evidence="2 3">4552</strain>
    </source>
</reference>
<accession>A0A0A0I4S8</accession>
<dbReference type="Proteomes" id="UP000030012">
    <property type="component" value="Unassembled WGS sequence"/>
</dbReference>
<feature type="transmembrane region" description="Helical" evidence="1">
    <location>
        <begin position="77"/>
        <end position="98"/>
    </location>
</feature>
<organism evidence="2 3">
    <name type="scientific">Clostridium novyi A str. 4552</name>
    <dbReference type="NCBI Taxonomy" id="1444289"/>
    <lineage>
        <taxon>Bacteria</taxon>
        <taxon>Bacillati</taxon>
        <taxon>Bacillota</taxon>
        <taxon>Clostridia</taxon>
        <taxon>Eubacteriales</taxon>
        <taxon>Clostridiaceae</taxon>
        <taxon>Clostridium</taxon>
    </lineage>
</organism>
<keyword evidence="1" id="KW-0472">Membrane</keyword>
<feature type="transmembrane region" description="Helical" evidence="1">
    <location>
        <begin position="110"/>
        <end position="130"/>
    </location>
</feature>
<protein>
    <submittedName>
        <fullName evidence="2">Uncharacterized protein</fullName>
    </submittedName>
</protein>
<evidence type="ECO:0000313" key="3">
    <source>
        <dbReference type="Proteomes" id="UP000030012"/>
    </source>
</evidence>
<keyword evidence="1" id="KW-1133">Transmembrane helix</keyword>
<evidence type="ECO:0000313" key="2">
    <source>
        <dbReference type="EMBL" id="KGM94680.1"/>
    </source>
</evidence>
<evidence type="ECO:0000256" key="1">
    <source>
        <dbReference type="SAM" id="Phobius"/>
    </source>
</evidence>
<proteinExistence type="predicted"/>
<feature type="transmembrane region" description="Helical" evidence="1">
    <location>
        <begin position="12"/>
        <end position="45"/>
    </location>
</feature>
<keyword evidence="1" id="KW-0812">Transmembrane</keyword>
<feature type="transmembrane region" description="Helical" evidence="1">
    <location>
        <begin position="52"/>
        <end position="71"/>
    </location>
</feature>
<feature type="non-terminal residue" evidence="2">
    <location>
        <position position="169"/>
    </location>
</feature>